<dbReference type="EMBL" id="JACRTB010000005">
    <property type="protein sequence ID" value="MBC8575608.1"/>
    <property type="molecule type" value="Genomic_DNA"/>
</dbReference>
<keyword evidence="4" id="KW-1185">Reference proteome</keyword>
<evidence type="ECO:0000259" key="1">
    <source>
        <dbReference type="Pfam" id="PF01368"/>
    </source>
</evidence>
<dbReference type="SUPFAM" id="SSF64182">
    <property type="entry name" value="DHH phosphoesterases"/>
    <property type="match status" value="1"/>
</dbReference>
<dbReference type="RefSeq" id="WP_262399233.1">
    <property type="nucleotide sequence ID" value="NZ_JACRTB010000005.1"/>
</dbReference>
<feature type="domain" description="DHHA1" evidence="2">
    <location>
        <begin position="219"/>
        <end position="296"/>
    </location>
</feature>
<dbReference type="InterPro" id="IPR038763">
    <property type="entry name" value="DHH_sf"/>
</dbReference>
<accession>A0ABR7NJ08</accession>
<dbReference type="Gene3D" id="3.10.310.30">
    <property type="match status" value="1"/>
</dbReference>
<evidence type="ECO:0000313" key="4">
    <source>
        <dbReference type="Proteomes" id="UP000658131"/>
    </source>
</evidence>
<protein>
    <submittedName>
        <fullName evidence="3">Bifunctional oligoribonuclease/PAP phosphatase NrnA</fullName>
    </submittedName>
</protein>
<gene>
    <name evidence="3" type="ORF">H8717_04175</name>
</gene>
<evidence type="ECO:0000313" key="3">
    <source>
        <dbReference type="EMBL" id="MBC8575608.1"/>
    </source>
</evidence>
<dbReference type="Gene3D" id="3.90.1640.10">
    <property type="entry name" value="inorganic pyrophosphatase (n-terminal core)"/>
    <property type="match status" value="1"/>
</dbReference>
<dbReference type="Pfam" id="PF01368">
    <property type="entry name" value="DHH"/>
    <property type="match status" value="1"/>
</dbReference>
<feature type="domain" description="DDH" evidence="1">
    <location>
        <begin position="18"/>
        <end position="146"/>
    </location>
</feature>
<dbReference type="PANTHER" id="PTHR47618">
    <property type="entry name" value="BIFUNCTIONAL OLIGORIBONUCLEASE AND PAP PHOSPHATASE NRNA"/>
    <property type="match status" value="1"/>
</dbReference>
<reference evidence="3 4" key="1">
    <citation type="submission" date="2020-08" db="EMBL/GenBank/DDBJ databases">
        <title>Genome public.</title>
        <authorList>
            <person name="Liu C."/>
            <person name="Sun Q."/>
        </authorList>
    </citation>
    <scope>NUCLEOTIDE SEQUENCE [LARGE SCALE GENOMIC DNA]</scope>
    <source>
        <strain evidence="3 4">BX1</strain>
    </source>
</reference>
<organism evidence="3 4">
    <name type="scientific">Yanshouia hominis</name>
    <dbReference type="NCBI Taxonomy" id="2763673"/>
    <lineage>
        <taxon>Bacteria</taxon>
        <taxon>Bacillati</taxon>
        <taxon>Bacillota</taxon>
        <taxon>Clostridia</taxon>
        <taxon>Eubacteriales</taxon>
        <taxon>Oscillospiraceae</taxon>
        <taxon>Yanshouia</taxon>
    </lineage>
</organism>
<dbReference type="Proteomes" id="UP000658131">
    <property type="component" value="Unassembled WGS sequence"/>
</dbReference>
<name>A0ABR7NJ08_9FIRM</name>
<proteinExistence type="predicted"/>
<dbReference type="InterPro" id="IPR003156">
    <property type="entry name" value="DHHA1_dom"/>
</dbReference>
<dbReference type="InterPro" id="IPR001667">
    <property type="entry name" value="DDH_dom"/>
</dbReference>
<evidence type="ECO:0000259" key="2">
    <source>
        <dbReference type="Pfam" id="PF02272"/>
    </source>
</evidence>
<sequence length="311" mass="33653">MRIDSKTAAARLLEMDDITLLCHRDPDGDTYGSASALFDALSAMGKRVNIRCPDLFPANLAYLHREMPRFETKHFVAIDMAASSMLGDPKETRPAVELNIDHHPTNPLFAKETFLCGYAAAGEAVYEVIREMGAPVSPFCATALFTALSSDTGGFRYANTTTQTLRYAADLMELGADTETIRVQLFESKSRGRIAVEAEALSHVRYYAGGRIAVIAVTTEMVGRAGVDESELEGLASKPLTIIGVDIGITLKERADGSVRVSMRSNDQADVSAVCRRFEGGGHVRAAGCRIWKPLAEAEATLVNACLEELS</sequence>
<dbReference type="PANTHER" id="PTHR47618:SF1">
    <property type="entry name" value="BIFUNCTIONAL OLIGORIBONUCLEASE AND PAP PHOSPHATASE NRNA"/>
    <property type="match status" value="1"/>
</dbReference>
<comment type="caution">
    <text evidence="3">The sequence shown here is derived from an EMBL/GenBank/DDBJ whole genome shotgun (WGS) entry which is preliminary data.</text>
</comment>
<dbReference type="InterPro" id="IPR051319">
    <property type="entry name" value="Oligoribo/pAp-PDE_c-di-AMP_PDE"/>
</dbReference>
<dbReference type="Pfam" id="PF02272">
    <property type="entry name" value="DHHA1"/>
    <property type="match status" value="1"/>
</dbReference>